<keyword evidence="1" id="KW-0469">Meiosis</keyword>
<dbReference type="OrthoDB" id="6351423at2759"/>
<comment type="similarity">
    <text evidence="2">Belongs to the MEI4L family.</text>
</comment>
<dbReference type="PANTHER" id="PTHR28575:SF1">
    <property type="entry name" value="MEIOSIS-SPECIFIC PROTEIN MEI4"/>
    <property type="match status" value="1"/>
</dbReference>
<evidence type="ECO:0000313" key="5">
    <source>
        <dbReference type="Proteomes" id="UP000287033"/>
    </source>
</evidence>
<feature type="region of interest" description="Disordered" evidence="3">
    <location>
        <begin position="1"/>
        <end position="50"/>
    </location>
</feature>
<proteinExistence type="inferred from homology"/>
<organism evidence="4 5">
    <name type="scientific">Chiloscyllium punctatum</name>
    <name type="common">Brownbanded bambooshark</name>
    <name type="synonym">Hemiscyllium punctatum</name>
    <dbReference type="NCBI Taxonomy" id="137246"/>
    <lineage>
        <taxon>Eukaryota</taxon>
        <taxon>Metazoa</taxon>
        <taxon>Chordata</taxon>
        <taxon>Craniata</taxon>
        <taxon>Vertebrata</taxon>
        <taxon>Chondrichthyes</taxon>
        <taxon>Elasmobranchii</taxon>
        <taxon>Galeomorphii</taxon>
        <taxon>Galeoidea</taxon>
        <taxon>Orectolobiformes</taxon>
        <taxon>Hemiscylliidae</taxon>
        <taxon>Chiloscyllium</taxon>
    </lineage>
</organism>
<reference evidence="4 5" key="1">
    <citation type="journal article" date="2018" name="Nat. Ecol. Evol.">
        <title>Shark genomes provide insights into elasmobranch evolution and the origin of vertebrates.</title>
        <authorList>
            <person name="Hara Y"/>
            <person name="Yamaguchi K"/>
            <person name="Onimaru K"/>
            <person name="Kadota M"/>
            <person name="Koyanagi M"/>
            <person name="Keeley SD"/>
            <person name="Tatsumi K"/>
            <person name="Tanaka K"/>
            <person name="Motone F"/>
            <person name="Kageyama Y"/>
            <person name="Nozu R"/>
            <person name="Adachi N"/>
            <person name="Nishimura O"/>
            <person name="Nakagawa R"/>
            <person name="Tanegashima C"/>
            <person name="Kiyatake I"/>
            <person name="Matsumoto R"/>
            <person name="Murakumo K"/>
            <person name="Nishida K"/>
            <person name="Terakita A"/>
            <person name="Kuratani S"/>
            <person name="Sato K"/>
            <person name="Hyodo S Kuraku.S."/>
        </authorList>
    </citation>
    <scope>NUCLEOTIDE SEQUENCE [LARGE SCALE GENOMIC DNA]</scope>
</reference>
<name>A0A401SGV8_CHIPU</name>
<gene>
    <name evidence="4" type="ORF">chiPu_0008089</name>
</gene>
<sequence length="265" mass="29202">MAAGGCGPSGMERIQAAERESVPRNGEGMGMGKGMAKCSSAPRRPRRQTIVGQKLNEDVLAWYLKTSKLALALAVISDTPPEKSSREYAEHLAKTLSVKEVDWKVKAETWKTEVLRLRQELFLSRMKSIAGTSNGADSAFCPEFPTRGALESRNESTHLEDSGCDLSNGQESDTQDLLANHSLGYLDSYSLTNSLLMETTWTLVHLLHGGKLPKIILVQCIKIVEELVKDLVKVILDNTKVNRRPIAEKTWDIPAHCVTDMLPAV</sequence>
<dbReference type="GO" id="GO:0007129">
    <property type="term" value="P:homologous chromosome pairing at meiosis"/>
    <property type="evidence" value="ECO:0007669"/>
    <property type="project" value="TreeGrafter"/>
</dbReference>
<dbReference type="STRING" id="137246.A0A401SGV8"/>
<dbReference type="Pfam" id="PF13971">
    <property type="entry name" value="Mei4"/>
    <property type="match status" value="1"/>
</dbReference>
<dbReference type="GO" id="GO:0000800">
    <property type="term" value="C:lateral element"/>
    <property type="evidence" value="ECO:0007669"/>
    <property type="project" value="TreeGrafter"/>
</dbReference>
<accession>A0A401SGV8</accession>
<evidence type="ECO:0000256" key="3">
    <source>
        <dbReference type="SAM" id="MobiDB-lite"/>
    </source>
</evidence>
<dbReference type="GO" id="GO:0007283">
    <property type="term" value="P:spermatogenesis"/>
    <property type="evidence" value="ECO:0007669"/>
    <property type="project" value="TreeGrafter"/>
</dbReference>
<keyword evidence="5" id="KW-1185">Reference proteome</keyword>
<dbReference type="PANTHER" id="PTHR28575">
    <property type="entry name" value="MEIOSIS-SPECIFIC PROTEIN MEI4"/>
    <property type="match status" value="1"/>
</dbReference>
<evidence type="ECO:0000313" key="4">
    <source>
        <dbReference type="EMBL" id="GCC29646.1"/>
    </source>
</evidence>
<comment type="caution">
    <text evidence="4">The sequence shown here is derived from an EMBL/GenBank/DDBJ whole genome shotgun (WGS) entry which is preliminary data.</text>
</comment>
<protein>
    <submittedName>
        <fullName evidence="4">Uncharacterized protein</fullName>
    </submittedName>
</protein>
<dbReference type="GO" id="GO:0048477">
    <property type="term" value="P:oogenesis"/>
    <property type="evidence" value="ECO:0007669"/>
    <property type="project" value="TreeGrafter"/>
</dbReference>
<dbReference type="InterPro" id="IPR025888">
    <property type="entry name" value="MEI4"/>
</dbReference>
<feature type="compositionally biased region" description="Basic and acidic residues" evidence="3">
    <location>
        <begin position="152"/>
        <end position="161"/>
    </location>
</feature>
<dbReference type="Proteomes" id="UP000287033">
    <property type="component" value="Unassembled WGS sequence"/>
</dbReference>
<evidence type="ECO:0000256" key="1">
    <source>
        <dbReference type="ARBA" id="ARBA00023254"/>
    </source>
</evidence>
<feature type="region of interest" description="Disordered" evidence="3">
    <location>
        <begin position="152"/>
        <end position="171"/>
    </location>
</feature>
<dbReference type="GO" id="GO:0006310">
    <property type="term" value="P:DNA recombination"/>
    <property type="evidence" value="ECO:0007669"/>
    <property type="project" value="InterPro"/>
</dbReference>
<dbReference type="AlphaFoldDB" id="A0A401SGV8"/>
<dbReference type="GO" id="GO:0042138">
    <property type="term" value="P:meiotic DNA double-strand break formation"/>
    <property type="evidence" value="ECO:0007669"/>
    <property type="project" value="InterPro"/>
</dbReference>
<dbReference type="EMBL" id="BEZZ01000262">
    <property type="protein sequence ID" value="GCC29646.1"/>
    <property type="molecule type" value="Genomic_DNA"/>
</dbReference>
<evidence type="ECO:0000256" key="2">
    <source>
        <dbReference type="ARBA" id="ARBA00093453"/>
    </source>
</evidence>